<evidence type="ECO:0000313" key="2">
    <source>
        <dbReference type="EMBL" id="ADJ23339.1"/>
    </source>
</evidence>
<keyword evidence="3" id="KW-1185">Reference proteome</keyword>
<name>D8JQ13_HYPDA</name>
<dbReference type="KEGG" id="hdn:Hden_0107"/>
<dbReference type="eggNOG" id="COG3311">
    <property type="taxonomic scope" value="Bacteria"/>
</dbReference>
<organism evidence="1 3">
    <name type="scientific">Hyphomicrobium denitrificans (strain ATCC 51888 / DSM 1869 / NCIMB 11706 / TK 0415)</name>
    <dbReference type="NCBI Taxonomy" id="582899"/>
    <lineage>
        <taxon>Bacteria</taxon>
        <taxon>Pseudomonadati</taxon>
        <taxon>Pseudomonadota</taxon>
        <taxon>Alphaproteobacteria</taxon>
        <taxon>Hyphomicrobiales</taxon>
        <taxon>Hyphomicrobiaceae</taxon>
        <taxon>Hyphomicrobium</taxon>
    </lineage>
</organism>
<dbReference type="STRING" id="582899.Hden_0107"/>
<evidence type="ECO:0000313" key="1">
    <source>
        <dbReference type="EMBL" id="ADJ21934.1"/>
    </source>
</evidence>
<evidence type="ECO:0000313" key="3">
    <source>
        <dbReference type="Proteomes" id="UP000002033"/>
    </source>
</evidence>
<proteinExistence type="predicted"/>
<protein>
    <recommendedName>
        <fullName evidence="4">Helix-turn-helix domain-containing protein</fullName>
    </recommendedName>
</protein>
<dbReference type="HOGENOM" id="CLU_191265_0_0_5"/>
<evidence type="ECO:0008006" key="4">
    <source>
        <dbReference type="Google" id="ProtNLM"/>
    </source>
</evidence>
<accession>D8JQ13</accession>
<reference evidence="3" key="2">
    <citation type="journal article" date="2011" name="J. Bacteriol.">
        <title>Genome sequences of eight morphologically diverse alphaproteobacteria.</title>
        <authorList>
            <consortium name="US DOE Joint Genome Institute"/>
            <person name="Brown P.J."/>
            <person name="Kysela D.T."/>
            <person name="Buechlein A."/>
            <person name="Hemmerich C."/>
            <person name="Brun Y.V."/>
        </authorList>
    </citation>
    <scope>NUCLEOTIDE SEQUENCE [LARGE SCALE GENOMIC DNA]</scope>
    <source>
        <strain evidence="3">ATCC 51888 / DSM 1869 / NCIB 11706 / TK 0415</strain>
    </source>
</reference>
<dbReference type="Proteomes" id="UP000002033">
    <property type="component" value="Chromosome"/>
</dbReference>
<dbReference type="EMBL" id="CP002083">
    <property type="protein sequence ID" value="ADJ23339.1"/>
    <property type="molecule type" value="Genomic_DNA"/>
</dbReference>
<sequence length="89" mass="9903">MTKSRADRLSRLPANLAPRGLSREEAATYIGISPGKFDKMVDDGLMPKPKPIGGRRVWDLRKLDSYFDALPDTDGDRDSLGDIWDRAAV</sequence>
<dbReference type="RefSeq" id="WP_013214153.1">
    <property type="nucleotide sequence ID" value="NC_014313.1"/>
</dbReference>
<gene>
    <name evidence="1" type="ordered locus">Hden_0107</name>
    <name evidence="2" type="ordered locus">Hden_1527</name>
</gene>
<dbReference type="KEGG" id="hdn:Hden_1527"/>
<dbReference type="EMBL" id="CP002083">
    <property type="protein sequence ID" value="ADJ21934.1"/>
    <property type="molecule type" value="Genomic_DNA"/>
</dbReference>
<dbReference type="AlphaFoldDB" id="D8JQ13"/>
<dbReference type="OrthoDB" id="7220345at2"/>
<reference evidence="1" key="1">
    <citation type="submission" date="2010-06" db="EMBL/GenBank/DDBJ databases">
        <title>Complete sequence of Hyphomicrobium denitrificans ATCC 51888.</title>
        <authorList>
            <consortium name="US DOE Joint Genome Institute"/>
            <person name="Lucas S."/>
            <person name="Copeland A."/>
            <person name="Lapidus A."/>
            <person name="Cheng J.-F."/>
            <person name="Bruce D."/>
            <person name="Goodwin L."/>
            <person name="Pitluck S."/>
            <person name="Held B."/>
            <person name="Detter J.C."/>
            <person name="Han C."/>
            <person name="Tapia R."/>
            <person name="Land M."/>
            <person name="Hauser L."/>
            <person name="Kyrpides N."/>
            <person name="Ivanova N."/>
            <person name="Brown P.J.B."/>
            <person name="Brun Y.V."/>
            <person name="Woyke T."/>
        </authorList>
    </citation>
    <scope>NUCLEOTIDE SEQUENCE</scope>
    <source>
        <strain evidence="1">ATCC 51888</strain>
    </source>
</reference>